<keyword evidence="2" id="KW-1003">Cell membrane</keyword>
<evidence type="ECO:0000256" key="5">
    <source>
        <dbReference type="ARBA" id="ARBA00023136"/>
    </source>
</evidence>
<dbReference type="GO" id="GO:0005886">
    <property type="term" value="C:plasma membrane"/>
    <property type="evidence" value="ECO:0007669"/>
    <property type="project" value="UniProtKB-SubCell"/>
</dbReference>
<dbReference type="InterPro" id="IPR043428">
    <property type="entry name" value="LivM-like"/>
</dbReference>
<feature type="transmembrane region" description="Helical" evidence="6">
    <location>
        <begin position="6"/>
        <end position="25"/>
    </location>
</feature>
<evidence type="ECO:0000256" key="6">
    <source>
        <dbReference type="SAM" id="Phobius"/>
    </source>
</evidence>
<keyword evidence="5 6" id="KW-0472">Membrane</keyword>
<feature type="transmembrane region" description="Helical" evidence="6">
    <location>
        <begin position="218"/>
        <end position="242"/>
    </location>
</feature>
<dbReference type="Pfam" id="PF02653">
    <property type="entry name" value="BPD_transp_2"/>
    <property type="match status" value="1"/>
</dbReference>
<feature type="transmembrane region" description="Helical" evidence="6">
    <location>
        <begin position="254"/>
        <end position="284"/>
    </location>
</feature>
<sequence>MHFLSNRARILGILFGLAVLAYLLLFPQQHSASEVRLWTTAIYIGIAAMGLNLLTGYNGQVSIGHGAFYGIGAYTSALLVSEHGWSYLTTIPIAAAISFIIGVAIGVPALRVKGLYLALVTLGLAVVFPDITKKFVHGVGGTNLVRVSRLDLAAPSWVPAKAAALDQWGYYLTLTIALILLLGIWLLVRGRVGRALIAVRDHEAAATTVGVNLARTKVMAFALSAAYAGIAGALSVQVTGLANAEKIGTFNLSILFLVAVVIGGTATVFGPLIGGFVVVMIQSATSDFVANPPILPSFFSGKEVLSPALFGVLLIVFMYFMPDGIMGAARRSSRRLGRTLSRAGKTA</sequence>
<evidence type="ECO:0000256" key="4">
    <source>
        <dbReference type="ARBA" id="ARBA00022989"/>
    </source>
</evidence>
<dbReference type="CDD" id="cd06581">
    <property type="entry name" value="TM_PBP1_LivM_like"/>
    <property type="match status" value="1"/>
</dbReference>
<protein>
    <submittedName>
        <fullName evidence="7">Unannotated protein</fullName>
    </submittedName>
</protein>
<dbReference type="AlphaFoldDB" id="A0A6J6X864"/>
<feature type="transmembrane region" description="Helical" evidence="6">
    <location>
        <begin position="37"/>
        <end position="57"/>
    </location>
</feature>
<comment type="subcellular location">
    <subcellularLocation>
        <location evidence="1">Cell membrane</location>
        <topology evidence="1">Multi-pass membrane protein</topology>
    </subcellularLocation>
</comment>
<dbReference type="InterPro" id="IPR001851">
    <property type="entry name" value="ABC_transp_permease"/>
</dbReference>
<dbReference type="PANTHER" id="PTHR30482">
    <property type="entry name" value="HIGH-AFFINITY BRANCHED-CHAIN AMINO ACID TRANSPORT SYSTEM PERMEASE"/>
    <property type="match status" value="1"/>
</dbReference>
<keyword evidence="3 6" id="KW-0812">Transmembrane</keyword>
<name>A0A6J6X864_9ZZZZ</name>
<evidence type="ECO:0000256" key="2">
    <source>
        <dbReference type="ARBA" id="ARBA00022475"/>
    </source>
</evidence>
<accession>A0A6J6X864</accession>
<proteinExistence type="predicted"/>
<organism evidence="7">
    <name type="scientific">freshwater metagenome</name>
    <dbReference type="NCBI Taxonomy" id="449393"/>
    <lineage>
        <taxon>unclassified sequences</taxon>
        <taxon>metagenomes</taxon>
        <taxon>ecological metagenomes</taxon>
    </lineage>
</organism>
<keyword evidence="4 6" id="KW-1133">Transmembrane helix</keyword>
<gene>
    <name evidence="7" type="ORF">UFOPK2996_00499</name>
</gene>
<evidence type="ECO:0000313" key="7">
    <source>
        <dbReference type="EMBL" id="CAB4791506.1"/>
    </source>
</evidence>
<feature type="transmembrane region" description="Helical" evidence="6">
    <location>
        <begin position="304"/>
        <end position="321"/>
    </location>
</feature>
<evidence type="ECO:0000256" key="3">
    <source>
        <dbReference type="ARBA" id="ARBA00022692"/>
    </source>
</evidence>
<reference evidence="7" key="1">
    <citation type="submission" date="2020-05" db="EMBL/GenBank/DDBJ databases">
        <authorList>
            <person name="Chiriac C."/>
            <person name="Salcher M."/>
            <person name="Ghai R."/>
            <person name="Kavagutti S V."/>
        </authorList>
    </citation>
    <scope>NUCLEOTIDE SEQUENCE</scope>
</reference>
<feature type="transmembrane region" description="Helical" evidence="6">
    <location>
        <begin position="115"/>
        <end position="132"/>
    </location>
</feature>
<dbReference type="EMBL" id="CAFAAH010000046">
    <property type="protein sequence ID" value="CAB4791506.1"/>
    <property type="molecule type" value="Genomic_DNA"/>
</dbReference>
<feature type="transmembrane region" description="Helical" evidence="6">
    <location>
        <begin position="63"/>
        <end position="80"/>
    </location>
</feature>
<dbReference type="PANTHER" id="PTHR30482:SF10">
    <property type="entry name" value="HIGH-AFFINITY BRANCHED-CHAIN AMINO ACID TRANSPORT PROTEIN BRAE"/>
    <property type="match status" value="1"/>
</dbReference>
<dbReference type="GO" id="GO:0015658">
    <property type="term" value="F:branched-chain amino acid transmembrane transporter activity"/>
    <property type="evidence" value="ECO:0007669"/>
    <property type="project" value="InterPro"/>
</dbReference>
<feature type="transmembrane region" description="Helical" evidence="6">
    <location>
        <begin position="87"/>
        <end position="109"/>
    </location>
</feature>
<feature type="transmembrane region" description="Helical" evidence="6">
    <location>
        <begin position="168"/>
        <end position="188"/>
    </location>
</feature>
<evidence type="ECO:0000256" key="1">
    <source>
        <dbReference type="ARBA" id="ARBA00004651"/>
    </source>
</evidence>